<dbReference type="NCBIfam" id="TIGR00446">
    <property type="entry name" value="nop2p"/>
    <property type="match status" value="1"/>
</dbReference>
<dbReference type="PRINTS" id="PR02008">
    <property type="entry name" value="RCMTFAMILY"/>
</dbReference>
<evidence type="ECO:0000313" key="13">
    <source>
        <dbReference type="EMBL" id="EDR21802.1"/>
    </source>
</evidence>
<gene>
    <name evidence="13" type="ORF">EDI_210350</name>
</gene>
<dbReference type="PROSITE" id="PS01153">
    <property type="entry name" value="NOL1_NOP2_SUN"/>
    <property type="match status" value="1"/>
</dbReference>
<dbReference type="AlphaFoldDB" id="B0EUJ6"/>
<keyword evidence="4" id="KW-0690">Ribosome biogenesis</keyword>
<dbReference type="CDD" id="cd02440">
    <property type="entry name" value="AdoMet_MTases"/>
    <property type="match status" value="1"/>
</dbReference>
<dbReference type="VEuPathDB" id="AmoebaDB:EDI_210350"/>
<dbReference type="Pfam" id="PF01189">
    <property type="entry name" value="Methyltr_RsmB-F"/>
    <property type="match status" value="1"/>
</dbReference>
<feature type="region of interest" description="Disordered" evidence="11">
    <location>
        <begin position="1"/>
        <end position="109"/>
    </location>
</feature>
<proteinExistence type="inferred from homology"/>
<dbReference type="Proteomes" id="UP000008076">
    <property type="component" value="Unassembled WGS sequence"/>
</dbReference>
<dbReference type="KEGG" id="edi:EDI_210350"/>
<dbReference type="InterPro" id="IPR018314">
    <property type="entry name" value="RsmB/NOL1/NOP2-like_CS"/>
</dbReference>
<keyword evidence="3" id="KW-0963">Cytoplasm</keyword>
<dbReference type="PROSITE" id="PS51686">
    <property type="entry name" value="SAM_MT_RSMB_NOP"/>
    <property type="match status" value="1"/>
</dbReference>
<accession>B0EUJ6</accession>
<dbReference type="Pfam" id="PF17125">
    <property type="entry name" value="Methyltr_RsmF_N"/>
    <property type="match status" value="1"/>
</dbReference>
<organism evidence="14">
    <name type="scientific">Entamoeba dispar (strain ATCC PRA-260 / SAW760)</name>
    <dbReference type="NCBI Taxonomy" id="370354"/>
    <lineage>
        <taxon>Eukaryota</taxon>
        <taxon>Amoebozoa</taxon>
        <taxon>Evosea</taxon>
        <taxon>Archamoebae</taxon>
        <taxon>Mastigamoebida</taxon>
        <taxon>Entamoebidae</taxon>
        <taxon>Entamoeba</taxon>
    </lineage>
</organism>
<feature type="compositionally biased region" description="Low complexity" evidence="11">
    <location>
        <begin position="37"/>
        <end position="47"/>
    </location>
</feature>
<dbReference type="PANTHER" id="PTHR22807">
    <property type="entry name" value="NOP2 YEAST -RELATED NOL1/NOP2/FMU SUN DOMAIN-CONTAINING"/>
    <property type="match status" value="1"/>
</dbReference>
<feature type="binding site" evidence="10">
    <location>
        <begin position="305"/>
        <end position="311"/>
    </location>
    <ligand>
        <name>S-adenosyl-L-methionine</name>
        <dbReference type="ChEBI" id="CHEBI:59789"/>
    </ligand>
</feature>
<dbReference type="GO" id="GO:0003723">
    <property type="term" value="F:RNA binding"/>
    <property type="evidence" value="ECO:0007669"/>
    <property type="project" value="UniProtKB-UniRule"/>
</dbReference>
<dbReference type="GO" id="GO:0070475">
    <property type="term" value="P:rRNA base methylation"/>
    <property type="evidence" value="ECO:0007669"/>
    <property type="project" value="TreeGrafter"/>
</dbReference>
<dbReference type="PANTHER" id="PTHR22807:SF30">
    <property type="entry name" value="28S RRNA (CYTOSINE(4447)-C(5))-METHYLTRANSFERASE-RELATED"/>
    <property type="match status" value="1"/>
</dbReference>
<feature type="compositionally biased region" description="Acidic residues" evidence="11">
    <location>
        <begin position="78"/>
        <end position="100"/>
    </location>
</feature>
<dbReference type="GO" id="GO:0005730">
    <property type="term" value="C:nucleolus"/>
    <property type="evidence" value="ECO:0007669"/>
    <property type="project" value="UniProtKB-SubCell"/>
</dbReference>
<keyword evidence="7 10" id="KW-0949">S-adenosyl-L-methionine</keyword>
<reference evidence="14" key="1">
    <citation type="submission" date="2007-12" db="EMBL/GenBank/DDBJ databases">
        <title>Annotation of Entamoeba dispar SAW760.</title>
        <authorList>
            <person name="Lorenzi H."/>
            <person name="Inman J."/>
            <person name="Schobel S."/>
            <person name="Amedeo P."/>
            <person name="Caler E."/>
        </authorList>
    </citation>
    <scope>NUCLEOTIDE SEQUENCE [LARGE SCALE GENOMIC DNA]</scope>
    <source>
        <strain evidence="14">ATCC PRA-260 / SAW760</strain>
    </source>
</reference>
<feature type="domain" description="SAM-dependent MTase RsmB/NOP-type" evidence="12">
    <location>
        <begin position="214"/>
        <end position="502"/>
    </location>
</feature>
<comment type="similarity">
    <text evidence="2 10">Belongs to the class I-like SAM-binding methyltransferase superfamily. RsmB/NOP family.</text>
</comment>
<keyword evidence="6 10" id="KW-0808">Transferase</keyword>
<evidence type="ECO:0000256" key="1">
    <source>
        <dbReference type="ARBA" id="ARBA00004604"/>
    </source>
</evidence>
<evidence type="ECO:0000256" key="4">
    <source>
        <dbReference type="ARBA" id="ARBA00022517"/>
    </source>
</evidence>
<evidence type="ECO:0000256" key="11">
    <source>
        <dbReference type="SAM" id="MobiDB-lite"/>
    </source>
</evidence>
<dbReference type="OrthoDB" id="427002at2759"/>
<dbReference type="GeneID" id="5914326"/>
<dbReference type="FunFam" id="3.30.70.1170:FF:000001">
    <property type="entry name" value="Ribosomal RNA methyltransferase Nop2"/>
    <property type="match status" value="1"/>
</dbReference>
<evidence type="ECO:0000259" key="12">
    <source>
        <dbReference type="PROSITE" id="PS51686"/>
    </source>
</evidence>
<feature type="compositionally biased region" description="Basic and acidic residues" evidence="11">
    <location>
        <begin position="49"/>
        <end position="77"/>
    </location>
</feature>
<evidence type="ECO:0000256" key="3">
    <source>
        <dbReference type="ARBA" id="ARBA00022490"/>
    </source>
</evidence>
<evidence type="ECO:0000313" key="14">
    <source>
        <dbReference type="Proteomes" id="UP000008076"/>
    </source>
</evidence>
<dbReference type="InterPro" id="IPR011023">
    <property type="entry name" value="Nop2p"/>
</dbReference>
<dbReference type="RefSeq" id="XP_001741734.1">
    <property type="nucleotide sequence ID" value="XM_001741682.1"/>
</dbReference>
<dbReference type="SUPFAM" id="SSF53335">
    <property type="entry name" value="S-adenosyl-L-methionine-dependent methyltransferases"/>
    <property type="match status" value="1"/>
</dbReference>
<dbReference type="Gene3D" id="3.30.70.1170">
    <property type="entry name" value="Sun protein, domain 3"/>
    <property type="match status" value="1"/>
</dbReference>
<evidence type="ECO:0000256" key="6">
    <source>
        <dbReference type="ARBA" id="ARBA00022679"/>
    </source>
</evidence>
<evidence type="ECO:0000256" key="7">
    <source>
        <dbReference type="ARBA" id="ARBA00022691"/>
    </source>
</evidence>
<keyword evidence="5 10" id="KW-0489">Methyltransferase</keyword>
<feature type="active site" description="Nucleophile" evidence="10">
    <location>
        <position position="430"/>
    </location>
</feature>
<dbReference type="InterPro" id="IPR031341">
    <property type="entry name" value="Methyltr_RsmF_N"/>
</dbReference>
<evidence type="ECO:0000256" key="9">
    <source>
        <dbReference type="ARBA" id="ARBA00023242"/>
    </source>
</evidence>
<dbReference type="InterPro" id="IPR049560">
    <property type="entry name" value="MeTrfase_RsmB-F_NOP2_cat"/>
</dbReference>
<dbReference type="eggNOG" id="KOG1122">
    <property type="taxonomic scope" value="Eukaryota"/>
</dbReference>
<dbReference type="GO" id="GO:0000470">
    <property type="term" value="P:maturation of LSU-rRNA"/>
    <property type="evidence" value="ECO:0007669"/>
    <property type="project" value="TreeGrafter"/>
</dbReference>
<keyword evidence="8 10" id="KW-0694">RNA-binding</keyword>
<dbReference type="InterPro" id="IPR001678">
    <property type="entry name" value="MeTrfase_RsmB-F_NOP2_dom"/>
</dbReference>
<evidence type="ECO:0000256" key="5">
    <source>
        <dbReference type="ARBA" id="ARBA00022603"/>
    </source>
</evidence>
<evidence type="ECO:0000256" key="2">
    <source>
        <dbReference type="ARBA" id="ARBA00007494"/>
    </source>
</evidence>
<name>B0EUJ6_ENTDS</name>
<dbReference type="InterPro" id="IPR029063">
    <property type="entry name" value="SAM-dependent_MTases_sf"/>
</dbReference>
<feature type="binding site" evidence="10">
    <location>
        <position position="329"/>
    </location>
    <ligand>
        <name>S-adenosyl-L-methionine</name>
        <dbReference type="ChEBI" id="CHEBI:59789"/>
    </ligand>
</feature>
<comment type="subcellular location">
    <subcellularLocation>
        <location evidence="1">Nucleus</location>
        <location evidence="1">Nucleolus</location>
    </subcellularLocation>
</comment>
<protein>
    <recommendedName>
        <fullName evidence="12">SAM-dependent MTase RsmB/NOP-type domain-containing protein</fullName>
    </recommendedName>
</protein>
<feature type="compositionally biased region" description="Basic and acidic residues" evidence="11">
    <location>
        <begin position="1"/>
        <end position="36"/>
    </location>
</feature>
<dbReference type="EMBL" id="DS550902">
    <property type="protein sequence ID" value="EDR21802.1"/>
    <property type="molecule type" value="Genomic_DNA"/>
</dbReference>
<dbReference type="PRINTS" id="PR02012">
    <property type="entry name" value="RCMTNOP2"/>
</dbReference>
<keyword evidence="9" id="KW-0539">Nucleus</keyword>
<dbReference type="Gene3D" id="3.40.50.150">
    <property type="entry name" value="Vaccinia Virus protein VP39"/>
    <property type="match status" value="1"/>
</dbReference>
<feature type="binding site" evidence="10">
    <location>
        <position position="373"/>
    </location>
    <ligand>
        <name>S-adenosyl-L-methionine</name>
        <dbReference type="ChEBI" id="CHEBI:59789"/>
    </ligand>
</feature>
<evidence type="ECO:0000256" key="10">
    <source>
        <dbReference type="PROSITE-ProRule" id="PRU01023"/>
    </source>
</evidence>
<dbReference type="InterPro" id="IPR023267">
    <property type="entry name" value="RCMT"/>
</dbReference>
<dbReference type="InterPro" id="IPR023273">
    <property type="entry name" value="RCMT_NOP2"/>
</dbReference>
<keyword evidence="14" id="KW-1185">Reference proteome</keyword>
<evidence type="ECO:0000256" key="8">
    <source>
        <dbReference type="ARBA" id="ARBA00022884"/>
    </source>
</evidence>
<dbReference type="GO" id="GO:0009383">
    <property type="term" value="F:rRNA (cytosine-C5-)-methyltransferase activity"/>
    <property type="evidence" value="ECO:0007669"/>
    <property type="project" value="TreeGrafter"/>
</dbReference>
<feature type="binding site" evidence="10">
    <location>
        <position position="356"/>
    </location>
    <ligand>
        <name>S-adenosyl-L-methionine</name>
        <dbReference type="ChEBI" id="CHEBI:59789"/>
    </ligand>
</feature>
<sequence length="505" mass="56781">MKRTSQDNKMKKSDTTQDMVEDIKNVETTEELKENLPTENTKNNNNNEGEEHKSDENVKEEEKHKREESVKEEVKEESAEELFPSEDEDIKDEFSDEETPFEQSAKKTNLKEAKIKAEAAEEMQTNIAAEQRHTLPSGQEIIHAQEIGDVATIGTRIREIVAVLCDFKARHEEGRSRQEYIALLIQDMQTYYSCNEFLAKLVVDLFGPKGAVDFMEANEAPRPVTIRVNTLKSRRRELAQKLINRGVNVDMIEWSKSGLVVYDSQVPIGATPEYLAGQYILQSSSSWVSVIALAPQPNEKILDMCAAPGGKTTHIAALMKDTGILVANDISKDRLKAVIGNVHRLGITNTIITNYDGHEFPKVMGQFDRVLVDAPCTGLGIISRDAAVKLSKSEQDIKDCTRIQKELILHAIDSVNPKSKTGGYVVYSTCSITVEENEAVIDYALKKRNVKVVPIALQDGVGEDGYVNHRQYRFHPSVKMAKRFFPHIQNMDGFFVCKLKVNVTH</sequence>
<dbReference type="OMA" id="ITACEKP"/>